<organism evidence="1">
    <name type="scientific">marine sediment metagenome</name>
    <dbReference type="NCBI Taxonomy" id="412755"/>
    <lineage>
        <taxon>unclassified sequences</taxon>
        <taxon>metagenomes</taxon>
        <taxon>ecological metagenomes</taxon>
    </lineage>
</organism>
<dbReference type="EMBL" id="BART01026926">
    <property type="protein sequence ID" value="GAH02712.1"/>
    <property type="molecule type" value="Genomic_DNA"/>
</dbReference>
<reference evidence="1" key="1">
    <citation type="journal article" date="2014" name="Front. Microbiol.">
        <title>High frequency of phylogenetically diverse reductive dehalogenase-homologous genes in deep subseafloor sedimentary metagenomes.</title>
        <authorList>
            <person name="Kawai M."/>
            <person name="Futagami T."/>
            <person name="Toyoda A."/>
            <person name="Takaki Y."/>
            <person name="Nishi S."/>
            <person name="Hori S."/>
            <person name="Arai W."/>
            <person name="Tsubouchi T."/>
            <person name="Morono Y."/>
            <person name="Uchiyama I."/>
            <person name="Ito T."/>
            <person name="Fujiyama A."/>
            <person name="Inagaki F."/>
            <person name="Takami H."/>
        </authorList>
    </citation>
    <scope>NUCLEOTIDE SEQUENCE</scope>
    <source>
        <strain evidence="1">Expedition CK06-06</strain>
    </source>
</reference>
<accession>X1C5S5</accession>
<dbReference type="Gene3D" id="3.30.450.410">
    <property type="match status" value="1"/>
</dbReference>
<dbReference type="AlphaFoldDB" id="X1C5S5"/>
<protein>
    <submittedName>
        <fullName evidence="1">Uncharacterized protein</fullName>
    </submittedName>
</protein>
<gene>
    <name evidence="1" type="ORF">S01H4_47873</name>
</gene>
<evidence type="ECO:0000313" key="1">
    <source>
        <dbReference type="EMBL" id="GAH02712.1"/>
    </source>
</evidence>
<comment type="caution">
    <text evidence="1">The sequence shown here is derived from an EMBL/GenBank/DDBJ whole genome shotgun (WGS) entry which is preliminary data.</text>
</comment>
<proteinExistence type="predicted"/>
<name>X1C5S5_9ZZZZ</name>
<dbReference type="InterPro" id="IPR053717">
    <property type="entry name" value="MerB_lyase_sf"/>
</dbReference>
<sequence>MKNKLMLGLWRYIINVPPFLWQKQVALGKKRFEKVHGTLSEEKRLIHHFVVKELPRTGKPLSPELISHKLGFPVDRVENALDDLEKRMTFLYRNEDGDVVWAYPVTVDQTPHRITFNTGEKLFAA</sequence>